<dbReference type="InterPro" id="IPR036786">
    <property type="entry name" value="Ribosome_mat_SBDS_N_sf"/>
</dbReference>
<name>A0AAV9UF94_9PEZI</name>
<dbReference type="Proteomes" id="UP001375240">
    <property type="component" value="Unassembled WGS sequence"/>
</dbReference>
<gene>
    <name evidence="3" type="ORF">TWF696_009759</name>
</gene>
<dbReference type="PANTHER" id="PTHR10927">
    <property type="entry name" value="RIBOSOME MATURATION PROTEIN SBDS"/>
    <property type="match status" value="1"/>
</dbReference>
<comment type="caution">
    <text evidence="3">The sequence shown here is derived from an EMBL/GenBank/DDBJ whole genome shotgun (WGS) entry which is preliminary data.</text>
</comment>
<dbReference type="AlphaFoldDB" id="A0AAV9UF94"/>
<evidence type="ECO:0000256" key="1">
    <source>
        <dbReference type="SAM" id="MobiDB-lite"/>
    </source>
</evidence>
<dbReference type="InterPro" id="IPR019783">
    <property type="entry name" value="SDO1/SBDS_N"/>
</dbReference>
<accession>A0AAV9UF94</accession>
<reference evidence="3 4" key="1">
    <citation type="submission" date="2019-10" db="EMBL/GenBank/DDBJ databases">
        <authorList>
            <person name="Palmer J.M."/>
        </authorList>
    </citation>
    <scope>NUCLEOTIDE SEQUENCE [LARGE SCALE GENOMIC DNA]</scope>
    <source>
        <strain evidence="3 4">TWF696</strain>
    </source>
</reference>
<feature type="region of interest" description="Disordered" evidence="1">
    <location>
        <begin position="90"/>
        <end position="114"/>
    </location>
</feature>
<feature type="domain" description="Ribosome maturation protein SDO1/SBDS N-terminal" evidence="2">
    <location>
        <begin position="7"/>
        <end position="95"/>
    </location>
</feature>
<evidence type="ECO:0000259" key="2">
    <source>
        <dbReference type="Pfam" id="PF01172"/>
    </source>
</evidence>
<proteinExistence type="predicted"/>
<dbReference type="EMBL" id="JAVHNQ010000009">
    <property type="protein sequence ID" value="KAK6338961.1"/>
    <property type="molecule type" value="Genomic_DNA"/>
</dbReference>
<dbReference type="Gene3D" id="3.30.1250.10">
    <property type="entry name" value="Ribosome maturation protein SBDS, N-terminal domain"/>
    <property type="match status" value="1"/>
</dbReference>
<organism evidence="3 4">
    <name type="scientific">Orbilia brochopaga</name>
    <dbReference type="NCBI Taxonomy" id="3140254"/>
    <lineage>
        <taxon>Eukaryota</taxon>
        <taxon>Fungi</taxon>
        <taxon>Dikarya</taxon>
        <taxon>Ascomycota</taxon>
        <taxon>Pezizomycotina</taxon>
        <taxon>Orbiliomycetes</taxon>
        <taxon>Orbiliales</taxon>
        <taxon>Orbiliaceae</taxon>
        <taxon>Orbilia</taxon>
    </lineage>
</organism>
<protein>
    <recommendedName>
        <fullName evidence="2">Ribosome maturation protein SDO1/SBDS N-terminal domain-containing protein</fullName>
    </recommendedName>
</protein>
<dbReference type="SUPFAM" id="SSF89895">
    <property type="entry name" value="FYSH domain"/>
    <property type="match status" value="1"/>
</dbReference>
<evidence type="ECO:0000313" key="3">
    <source>
        <dbReference type="EMBL" id="KAK6338961.1"/>
    </source>
</evidence>
<dbReference type="PANTHER" id="PTHR10927:SF2">
    <property type="entry name" value="RESTRICTION OF TELOMERE CAPPING PROTEIN 3"/>
    <property type="match status" value="1"/>
</dbReference>
<sequence>MRGADKVTKVYLQKNGEDFIVLVENAENLQKWKKDTSIPLVDVVNGFNVFTTRKHGAQGVLDSASKSTLEDAFGTSKTDDVIQIILREGQMQTSGTSARESSTNDSIGSMANHR</sequence>
<evidence type="ECO:0000313" key="4">
    <source>
        <dbReference type="Proteomes" id="UP001375240"/>
    </source>
</evidence>
<dbReference type="InterPro" id="IPR039100">
    <property type="entry name" value="Sdo1/SBDS-like"/>
</dbReference>
<keyword evidence="4" id="KW-1185">Reference proteome</keyword>
<dbReference type="Pfam" id="PF01172">
    <property type="entry name" value="SBDS_N"/>
    <property type="match status" value="1"/>
</dbReference>